<keyword evidence="1" id="KW-0812">Transmembrane</keyword>
<sequence>MLSKTIFNAVVILAVSIGGVSYLNAQAKEAEAKKAAAAVEPIKSQPKAKTKRVSASVVSIPKDPRSGQYHYKGRANSGYVDFLVDTGASAVALTLADARKAGIRERDLTYNVPISTAGGRNYAARVTLDQLALGGIIIRDVEALVVPEGLETSLLGMTWLGQLQEVRATPNALMLRL</sequence>
<evidence type="ECO:0000313" key="3">
    <source>
        <dbReference type="Proteomes" id="UP000600865"/>
    </source>
</evidence>
<dbReference type="RefSeq" id="WP_189581516.1">
    <property type="nucleotide sequence ID" value="NZ_BMYV01000001.1"/>
</dbReference>
<dbReference type="InterPro" id="IPR011969">
    <property type="entry name" value="Clan_AA_Asp_peptidase_C"/>
</dbReference>
<dbReference type="CDD" id="cd05483">
    <property type="entry name" value="retropepsin_like_bacteria"/>
    <property type="match status" value="1"/>
</dbReference>
<dbReference type="Gene3D" id="2.40.70.10">
    <property type="entry name" value="Acid Proteases"/>
    <property type="match status" value="1"/>
</dbReference>
<name>A0A918KGL1_9PROT</name>
<dbReference type="InterPro" id="IPR001969">
    <property type="entry name" value="Aspartic_peptidase_AS"/>
</dbReference>
<proteinExistence type="predicted"/>
<keyword evidence="3" id="KW-1185">Reference proteome</keyword>
<dbReference type="SUPFAM" id="SSF50630">
    <property type="entry name" value="Acid proteases"/>
    <property type="match status" value="1"/>
</dbReference>
<dbReference type="AlphaFoldDB" id="A0A918KGL1"/>
<gene>
    <name evidence="2" type="ORF">GCM10011309_07730</name>
</gene>
<dbReference type="GO" id="GO:0004190">
    <property type="term" value="F:aspartic-type endopeptidase activity"/>
    <property type="evidence" value="ECO:0007669"/>
    <property type="project" value="InterPro"/>
</dbReference>
<dbReference type="Pfam" id="PF13975">
    <property type="entry name" value="gag-asp_proteas"/>
    <property type="match status" value="1"/>
</dbReference>
<evidence type="ECO:0008006" key="4">
    <source>
        <dbReference type="Google" id="ProtNLM"/>
    </source>
</evidence>
<dbReference type="EMBL" id="BMYV01000001">
    <property type="protein sequence ID" value="GGX60342.1"/>
    <property type="molecule type" value="Genomic_DNA"/>
</dbReference>
<evidence type="ECO:0000313" key="2">
    <source>
        <dbReference type="EMBL" id="GGX60342.1"/>
    </source>
</evidence>
<dbReference type="PROSITE" id="PS00141">
    <property type="entry name" value="ASP_PROTEASE"/>
    <property type="match status" value="1"/>
</dbReference>
<protein>
    <recommendedName>
        <fullName evidence="4">Aspartyl protease family protein</fullName>
    </recommendedName>
</protein>
<keyword evidence="1" id="KW-1133">Transmembrane helix</keyword>
<comment type="caution">
    <text evidence="2">The sequence shown here is derived from an EMBL/GenBank/DDBJ whole genome shotgun (WGS) entry which is preliminary data.</text>
</comment>
<keyword evidence="1" id="KW-0472">Membrane</keyword>
<dbReference type="GO" id="GO:0006508">
    <property type="term" value="P:proteolysis"/>
    <property type="evidence" value="ECO:0007669"/>
    <property type="project" value="InterPro"/>
</dbReference>
<organism evidence="2 3">
    <name type="scientific">Litorimonas cladophorae</name>
    <dbReference type="NCBI Taxonomy" id="1220491"/>
    <lineage>
        <taxon>Bacteria</taxon>
        <taxon>Pseudomonadati</taxon>
        <taxon>Pseudomonadota</taxon>
        <taxon>Alphaproteobacteria</taxon>
        <taxon>Maricaulales</taxon>
        <taxon>Robiginitomaculaceae</taxon>
    </lineage>
</organism>
<dbReference type="NCBIfam" id="TIGR02281">
    <property type="entry name" value="clan_AA_DTGA"/>
    <property type="match status" value="1"/>
</dbReference>
<dbReference type="Proteomes" id="UP000600865">
    <property type="component" value="Unassembled WGS sequence"/>
</dbReference>
<reference evidence="2 3" key="1">
    <citation type="journal article" date="2014" name="Int. J. Syst. Evol. Microbiol.">
        <title>Complete genome sequence of Corynebacterium casei LMG S-19264T (=DSM 44701T), isolated from a smear-ripened cheese.</title>
        <authorList>
            <consortium name="US DOE Joint Genome Institute (JGI-PGF)"/>
            <person name="Walter F."/>
            <person name="Albersmeier A."/>
            <person name="Kalinowski J."/>
            <person name="Ruckert C."/>
        </authorList>
    </citation>
    <scope>NUCLEOTIDE SEQUENCE [LARGE SCALE GENOMIC DNA]</scope>
    <source>
        <strain evidence="2 3">KCTC 23968</strain>
    </source>
</reference>
<accession>A0A918KGL1</accession>
<feature type="transmembrane region" description="Helical" evidence="1">
    <location>
        <begin position="6"/>
        <end position="25"/>
    </location>
</feature>
<dbReference type="InterPro" id="IPR021109">
    <property type="entry name" value="Peptidase_aspartic_dom_sf"/>
</dbReference>
<dbReference type="InterPro" id="IPR034122">
    <property type="entry name" value="Retropepsin-like_bacterial"/>
</dbReference>
<evidence type="ECO:0000256" key="1">
    <source>
        <dbReference type="SAM" id="Phobius"/>
    </source>
</evidence>